<evidence type="ECO:0000313" key="1">
    <source>
        <dbReference type="Proteomes" id="UP000492821"/>
    </source>
</evidence>
<dbReference type="WBParaSite" id="Pan_g7590.t1">
    <property type="protein sequence ID" value="Pan_g7590.t1"/>
    <property type="gene ID" value="Pan_g7590"/>
</dbReference>
<name>A0A7E4W5D9_PANRE</name>
<dbReference type="GO" id="GO:0005739">
    <property type="term" value="C:mitochondrion"/>
    <property type="evidence" value="ECO:0007669"/>
    <property type="project" value="InterPro"/>
</dbReference>
<reference evidence="1" key="1">
    <citation type="journal article" date="2013" name="Genetics">
        <title>The draft genome and transcriptome of Panagrellus redivivus are shaped by the harsh demands of a free-living lifestyle.</title>
        <authorList>
            <person name="Srinivasan J."/>
            <person name="Dillman A.R."/>
            <person name="Macchietto M.G."/>
            <person name="Heikkinen L."/>
            <person name="Lakso M."/>
            <person name="Fracchia K.M."/>
            <person name="Antoshechkin I."/>
            <person name="Mortazavi A."/>
            <person name="Wong G."/>
            <person name="Sternberg P.W."/>
        </authorList>
    </citation>
    <scope>NUCLEOTIDE SEQUENCE [LARGE SCALE GENOMIC DNA]</scope>
    <source>
        <strain evidence="1">MT8872</strain>
    </source>
</reference>
<dbReference type="Proteomes" id="UP000492821">
    <property type="component" value="Unassembled WGS sequence"/>
</dbReference>
<dbReference type="PANTHER" id="PTHR12840:SF1">
    <property type="entry name" value="NADH DEHYDROGENASE [UBIQUINONE] 1 BETA SUBCOMPLEX SUBUNIT 8, MITOCHONDRIAL"/>
    <property type="match status" value="1"/>
</dbReference>
<dbReference type="PANTHER" id="PTHR12840">
    <property type="entry name" value="NADH-UBIQUINONE OXIDOREDUCTASE ASHI SUBUNIT"/>
    <property type="match status" value="1"/>
</dbReference>
<protein>
    <submittedName>
        <fullName evidence="2">NADH dehydrogenase [ubiquinone] 1 beta subcomplex subunit 8, mitochondrial</fullName>
    </submittedName>
</protein>
<dbReference type="Pfam" id="PF05821">
    <property type="entry name" value="NDUF_B8"/>
    <property type="match status" value="1"/>
</dbReference>
<evidence type="ECO:0000313" key="2">
    <source>
        <dbReference type="WBParaSite" id="Pan_g7590.t1"/>
    </source>
</evidence>
<accession>A0A7E4W5D9</accession>
<sequence length="195" mass="22906">MSSLLRVSVRSIHTTSAVARGPLSFDGWYPRDHKPGPHPENEAERRASAIKYGLRPEDYKPIDKDDVRLYAGDYPDAGPVNYDVRDPYENYSDRYYRRNWGELVPMDLMRTRPDRFTTTGLDAEDFTHVRALVLILRVVIPMLLVSYFYSDPNPNGFRWKNPVLPKQYSLDYYRAFPFEDPRKYPIVNYSFEPLD</sequence>
<proteinExistence type="predicted"/>
<organism evidence="1 2">
    <name type="scientific">Panagrellus redivivus</name>
    <name type="common">Microworm</name>
    <dbReference type="NCBI Taxonomy" id="6233"/>
    <lineage>
        <taxon>Eukaryota</taxon>
        <taxon>Metazoa</taxon>
        <taxon>Ecdysozoa</taxon>
        <taxon>Nematoda</taxon>
        <taxon>Chromadorea</taxon>
        <taxon>Rhabditida</taxon>
        <taxon>Tylenchina</taxon>
        <taxon>Panagrolaimomorpha</taxon>
        <taxon>Panagrolaimoidea</taxon>
        <taxon>Panagrolaimidae</taxon>
        <taxon>Panagrellus</taxon>
    </lineage>
</organism>
<keyword evidence="1" id="KW-1185">Reference proteome</keyword>
<reference evidence="2" key="2">
    <citation type="submission" date="2020-10" db="UniProtKB">
        <authorList>
            <consortium name="WormBaseParasite"/>
        </authorList>
    </citation>
    <scope>IDENTIFICATION</scope>
</reference>
<dbReference type="InterPro" id="IPR008699">
    <property type="entry name" value="NDUFB8"/>
</dbReference>
<dbReference type="AlphaFoldDB" id="A0A7E4W5D9"/>